<organism evidence="4 5">
    <name type="scientific">Gasterosteus aculeatus aculeatus</name>
    <name type="common">three-spined stickleback</name>
    <dbReference type="NCBI Taxonomy" id="481459"/>
    <lineage>
        <taxon>Eukaryota</taxon>
        <taxon>Metazoa</taxon>
        <taxon>Chordata</taxon>
        <taxon>Craniata</taxon>
        <taxon>Vertebrata</taxon>
        <taxon>Euteleostomi</taxon>
        <taxon>Actinopterygii</taxon>
        <taxon>Neopterygii</taxon>
        <taxon>Teleostei</taxon>
        <taxon>Neoteleostei</taxon>
        <taxon>Acanthomorphata</taxon>
        <taxon>Eupercaria</taxon>
        <taxon>Perciformes</taxon>
        <taxon>Cottioidei</taxon>
        <taxon>Gasterosteales</taxon>
        <taxon>Gasterosteidae</taxon>
        <taxon>Gasterosteus</taxon>
    </lineage>
</organism>
<proteinExistence type="inferred from homology"/>
<sequence length="142" mass="16103">MRREIAAVVFFLKRLMKKEAKLESHKIDLFVERLSKGQAYRCCWPFFPPNSIDVHVLCIRMNSFHKQDLEVLRACRESGVGSLLSTMKRDHHPSSTPPLQPHKCPPLQTALSEGTADQQTAMTISSPSFIPVNCFLCLFTDA</sequence>
<dbReference type="GeneTree" id="ENSGT01120000274153"/>
<evidence type="ECO:0000259" key="3">
    <source>
        <dbReference type="SMART" id="SM00099"/>
    </source>
</evidence>
<accession>A0AAQ4QGG5</accession>
<dbReference type="Proteomes" id="UP000007635">
    <property type="component" value="Chromosome VII"/>
</dbReference>
<feature type="region of interest" description="Disordered" evidence="2">
    <location>
        <begin position="87"/>
        <end position="117"/>
    </location>
</feature>
<dbReference type="InterPro" id="IPR002087">
    <property type="entry name" value="Anti_prolifrtn"/>
</dbReference>
<dbReference type="SUPFAM" id="SSF160696">
    <property type="entry name" value="BTG domain-like"/>
    <property type="match status" value="1"/>
</dbReference>
<protein>
    <recommendedName>
        <fullName evidence="3">Anti-proliferative protein domain-containing protein</fullName>
    </recommendedName>
</protein>
<reference evidence="4" key="2">
    <citation type="submission" date="2025-08" db="UniProtKB">
        <authorList>
            <consortium name="Ensembl"/>
        </authorList>
    </citation>
    <scope>IDENTIFICATION</scope>
</reference>
<dbReference type="Ensembl" id="ENSGACT00000078358.1">
    <property type="protein sequence ID" value="ENSGACP00000049972.1"/>
    <property type="gene ID" value="ENSGACG00000034989.1"/>
</dbReference>
<name>A0AAQ4QGG5_GASAC</name>
<dbReference type="SMART" id="SM00099">
    <property type="entry name" value="btg1"/>
    <property type="match status" value="1"/>
</dbReference>
<dbReference type="Pfam" id="PF07742">
    <property type="entry name" value="BTG"/>
    <property type="match status" value="1"/>
</dbReference>
<dbReference type="InterPro" id="IPR036054">
    <property type="entry name" value="BTG-like_sf"/>
</dbReference>
<feature type="domain" description="Anti-proliferative protein" evidence="3">
    <location>
        <begin position="1"/>
        <end position="88"/>
    </location>
</feature>
<feature type="compositionally biased region" description="Pro residues" evidence="2">
    <location>
        <begin position="95"/>
        <end position="104"/>
    </location>
</feature>
<evidence type="ECO:0000313" key="5">
    <source>
        <dbReference type="Proteomes" id="UP000007635"/>
    </source>
</evidence>
<evidence type="ECO:0000256" key="1">
    <source>
        <dbReference type="ARBA" id="ARBA00007989"/>
    </source>
</evidence>
<comment type="similarity">
    <text evidence="1">Belongs to the BTG family.</text>
</comment>
<reference evidence="4 5" key="1">
    <citation type="journal article" date="2021" name="G3 (Bethesda)">
        <title>Improved contiguity of the threespine stickleback genome using long-read sequencing.</title>
        <authorList>
            <person name="Nath S."/>
            <person name="Shaw D.E."/>
            <person name="White M.A."/>
        </authorList>
    </citation>
    <scope>NUCLEOTIDE SEQUENCE [LARGE SCALE GENOMIC DNA]</scope>
    <source>
        <strain evidence="4 5">Lake Benthic</strain>
    </source>
</reference>
<reference evidence="4" key="3">
    <citation type="submission" date="2025-09" db="UniProtKB">
        <authorList>
            <consortium name="Ensembl"/>
        </authorList>
    </citation>
    <scope>IDENTIFICATION</scope>
</reference>
<dbReference type="Gene3D" id="3.90.640.90">
    <property type="entry name" value="Anti-proliferative protein, N-terminal domain"/>
    <property type="match status" value="1"/>
</dbReference>
<evidence type="ECO:0000256" key="2">
    <source>
        <dbReference type="SAM" id="MobiDB-lite"/>
    </source>
</evidence>
<evidence type="ECO:0000313" key="4">
    <source>
        <dbReference type="Ensembl" id="ENSGACP00000049972.1"/>
    </source>
</evidence>
<dbReference type="AlphaFoldDB" id="A0AAQ4QGG5"/>
<keyword evidence="5" id="KW-1185">Reference proteome</keyword>